<keyword evidence="1" id="KW-1133">Transmembrane helix</keyword>
<sequence>MKSIHTFYYNLESSALCVQRKIWGRYFNELSGMRVINASIGMLIILWLFIATKYLDLNLYLVFGLALIPFLSWLSYHFTKAYRSKSAADKIEDFNALTPIIKWAYLIYVTFIMVVAPILILLAIAMSMFKLL</sequence>
<protein>
    <submittedName>
        <fullName evidence="2">Uncharacterized protein</fullName>
    </submittedName>
</protein>
<dbReference type="EMBL" id="CP024091">
    <property type="protein sequence ID" value="ATP57295.1"/>
    <property type="molecule type" value="Genomic_DNA"/>
</dbReference>
<feature type="transmembrane region" description="Helical" evidence="1">
    <location>
        <begin position="105"/>
        <end position="129"/>
    </location>
</feature>
<name>A0A2D1U6R4_9SPHI</name>
<proteinExistence type="predicted"/>
<evidence type="ECO:0000313" key="2">
    <source>
        <dbReference type="EMBL" id="ATP57295.1"/>
    </source>
</evidence>
<dbReference type="AlphaFoldDB" id="A0A2D1U6R4"/>
<keyword evidence="3" id="KW-1185">Reference proteome</keyword>
<feature type="transmembrane region" description="Helical" evidence="1">
    <location>
        <begin position="57"/>
        <end position="76"/>
    </location>
</feature>
<accession>A0A2D1U6R4</accession>
<evidence type="ECO:0000256" key="1">
    <source>
        <dbReference type="SAM" id="Phobius"/>
    </source>
</evidence>
<dbReference type="KEGG" id="pgs:CPT03_12840"/>
<dbReference type="Proteomes" id="UP000223749">
    <property type="component" value="Chromosome"/>
</dbReference>
<dbReference type="RefSeq" id="WP_099439222.1">
    <property type="nucleotide sequence ID" value="NZ_CP024091.1"/>
</dbReference>
<reference evidence="2 3" key="1">
    <citation type="submission" date="2017-10" db="EMBL/GenBank/DDBJ databases">
        <title>Whole genome of Pedobacter ginsengisoli T01R-27 isolated from tomato rhizosphere.</title>
        <authorList>
            <person name="Weon H.-Y."/>
            <person name="Lee S.A."/>
            <person name="Sang M.K."/>
            <person name="Song J."/>
        </authorList>
    </citation>
    <scope>NUCLEOTIDE SEQUENCE [LARGE SCALE GENOMIC DNA]</scope>
    <source>
        <strain evidence="2 3">T01R-27</strain>
    </source>
</reference>
<organism evidence="2 3">
    <name type="scientific">Pedobacter ginsengisoli</name>
    <dbReference type="NCBI Taxonomy" id="363852"/>
    <lineage>
        <taxon>Bacteria</taxon>
        <taxon>Pseudomonadati</taxon>
        <taxon>Bacteroidota</taxon>
        <taxon>Sphingobacteriia</taxon>
        <taxon>Sphingobacteriales</taxon>
        <taxon>Sphingobacteriaceae</taxon>
        <taxon>Pedobacter</taxon>
    </lineage>
</organism>
<feature type="transmembrane region" description="Helical" evidence="1">
    <location>
        <begin position="35"/>
        <end position="51"/>
    </location>
</feature>
<keyword evidence="1" id="KW-0472">Membrane</keyword>
<keyword evidence="1" id="KW-0812">Transmembrane</keyword>
<gene>
    <name evidence="2" type="ORF">CPT03_12840</name>
</gene>
<evidence type="ECO:0000313" key="3">
    <source>
        <dbReference type="Proteomes" id="UP000223749"/>
    </source>
</evidence>